<accession>A0A4C1U4C0</accession>
<sequence length="95" mass="9477">MGLTYSAGKSSSCSADTMVSGAMSTGRLRMPTLEGFQPLGRFSTTIGGYPRALSVVAPVFAAVLGGAAVLISGMVSASASLITCAGPGVVVRMLF</sequence>
<feature type="transmembrane region" description="Helical" evidence="1">
    <location>
        <begin position="52"/>
        <end position="71"/>
    </location>
</feature>
<keyword evidence="1" id="KW-0472">Membrane</keyword>
<gene>
    <name evidence="2" type="ORF">EVAR_11182_1</name>
</gene>
<organism evidence="2 3">
    <name type="scientific">Eumeta variegata</name>
    <name type="common">Bagworm moth</name>
    <name type="synonym">Eumeta japonica</name>
    <dbReference type="NCBI Taxonomy" id="151549"/>
    <lineage>
        <taxon>Eukaryota</taxon>
        <taxon>Metazoa</taxon>
        <taxon>Ecdysozoa</taxon>
        <taxon>Arthropoda</taxon>
        <taxon>Hexapoda</taxon>
        <taxon>Insecta</taxon>
        <taxon>Pterygota</taxon>
        <taxon>Neoptera</taxon>
        <taxon>Endopterygota</taxon>
        <taxon>Lepidoptera</taxon>
        <taxon>Glossata</taxon>
        <taxon>Ditrysia</taxon>
        <taxon>Tineoidea</taxon>
        <taxon>Psychidae</taxon>
        <taxon>Oiketicinae</taxon>
        <taxon>Eumeta</taxon>
    </lineage>
</organism>
<evidence type="ECO:0000256" key="1">
    <source>
        <dbReference type="SAM" id="Phobius"/>
    </source>
</evidence>
<name>A0A4C1U4C0_EUMVA</name>
<dbReference type="Proteomes" id="UP000299102">
    <property type="component" value="Unassembled WGS sequence"/>
</dbReference>
<reference evidence="2 3" key="1">
    <citation type="journal article" date="2019" name="Commun. Biol.">
        <title>The bagworm genome reveals a unique fibroin gene that provides high tensile strength.</title>
        <authorList>
            <person name="Kono N."/>
            <person name="Nakamura H."/>
            <person name="Ohtoshi R."/>
            <person name="Tomita M."/>
            <person name="Numata K."/>
            <person name="Arakawa K."/>
        </authorList>
    </citation>
    <scope>NUCLEOTIDE SEQUENCE [LARGE SCALE GENOMIC DNA]</scope>
</reference>
<protein>
    <submittedName>
        <fullName evidence="2">Uncharacterized protein</fullName>
    </submittedName>
</protein>
<evidence type="ECO:0000313" key="3">
    <source>
        <dbReference type="Proteomes" id="UP000299102"/>
    </source>
</evidence>
<keyword evidence="3" id="KW-1185">Reference proteome</keyword>
<proteinExistence type="predicted"/>
<evidence type="ECO:0000313" key="2">
    <source>
        <dbReference type="EMBL" id="GBP21151.1"/>
    </source>
</evidence>
<dbReference type="EMBL" id="BGZK01000125">
    <property type="protein sequence ID" value="GBP21151.1"/>
    <property type="molecule type" value="Genomic_DNA"/>
</dbReference>
<keyword evidence="1" id="KW-0812">Transmembrane</keyword>
<keyword evidence="1" id="KW-1133">Transmembrane helix</keyword>
<comment type="caution">
    <text evidence="2">The sequence shown here is derived from an EMBL/GenBank/DDBJ whole genome shotgun (WGS) entry which is preliminary data.</text>
</comment>
<dbReference type="AlphaFoldDB" id="A0A4C1U4C0"/>